<gene>
    <name evidence="1" type="ORF">B0H17DRAFT_1201212</name>
</gene>
<proteinExistence type="predicted"/>
<evidence type="ECO:0008006" key="3">
    <source>
        <dbReference type="Google" id="ProtNLM"/>
    </source>
</evidence>
<reference evidence="1" key="1">
    <citation type="submission" date="2023-03" db="EMBL/GenBank/DDBJ databases">
        <title>Massive genome expansion in bonnet fungi (Mycena s.s.) driven by repeated elements and novel gene families across ecological guilds.</title>
        <authorList>
            <consortium name="Lawrence Berkeley National Laboratory"/>
            <person name="Harder C.B."/>
            <person name="Miyauchi S."/>
            <person name="Viragh M."/>
            <person name="Kuo A."/>
            <person name="Thoen E."/>
            <person name="Andreopoulos B."/>
            <person name="Lu D."/>
            <person name="Skrede I."/>
            <person name="Drula E."/>
            <person name="Henrissat B."/>
            <person name="Morin E."/>
            <person name="Kohler A."/>
            <person name="Barry K."/>
            <person name="LaButti K."/>
            <person name="Morin E."/>
            <person name="Salamov A."/>
            <person name="Lipzen A."/>
            <person name="Mereny Z."/>
            <person name="Hegedus B."/>
            <person name="Baldrian P."/>
            <person name="Stursova M."/>
            <person name="Weitz H."/>
            <person name="Taylor A."/>
            <person name="Grigoriev I.V."/>
            <person name="Nagy L.G."/>
            <person name="Martin F."/>
            <person name="Kauserud H."/>
        </authorList>
    </citation>
    <scope>NUCLEOTIDE SEQUENCE</scope>
    <source>
        <strain evidence="1">CBHHK067</strain>
    </source>
</reference>
<sequence length="312" mass="35856">MSYASRPDLVALCKTSRLLNDLATVLLYRKINIYSLDAVEGFVSTMETYPNRSRHIRALRIAKYDLQFSAAFVTQLNSTISQFCYLESLELLSERAHPELLRDAHFPNLSTLRYHAHPHISAFLNRHPTITCLGLEREIILEPLDPIHLPNLRVYSGPNSFIPSLMLNNKSLEITHILWYPDDLDVETALTALGRIASSGHYLVSKSDNIDEAAFLGSMAITVPDCFLVRFRRVFTLSGRIFTERALEIAQHLNKFTMLTRLEFLNFDDDGHRQVELDLQIVKSWGEACKTLVEVQLHGQCWKRMEKEWSYS</sequence>
<evidence type="ECO:0000313" key="2">
    <source>
        <dbReference type="Proteomes" id="UP001221757"/>
    </source>
</evidence>
<organism evidence="1 2">
    <name type="scientific">Mycena rosella</name>
    <name type="common">Pink bonnet</name>
    <name type="synonym">Agaricus rosellus</name>
    <dbReference type="NCBI Taxonomy" id="1033263"/>
    <lineage>
        <taxon>Eukaryota</taxon>
        <taxon>Fungi</taxon>
        <taxon>Dikarya</taxon>
        <taxon>Basidiomycota</taxon>
        <taxon>Agaricomycotina</taxon>
        <taxon>Agaricomycetes</taxon>
        <taxon>Agaricomycetidae</taxon>
        <taxon>Agaricales</taxon>
        <taxon>Marasmiineae</taxon>
        <taxon>Mycenaceae</taxon>
        <taxon>Mycena</taxon>
    </lineage>
</organism>
<dbReference type="EMBL" id="JARKIE010000059">
    <property type="protein sequence ID" value="KAJ7691365.1"/>
    <property type="molecule type" value="Genomic_DNA"/>
</dbReference>
<evidence type="ECO:0000313" key="1">
    <source>
        <dbReference type="EMBL" id="KAJ7691365.1"/>
    </source>
</evidence>
<dbReference type="AlphaFoldDB" id="A0AAD7DHC3"/>
<protein>
    <recommendedName>
        <fullName evidence="3">F-box domain-containing protein</fullName>
    </recommendedName>
</protein>
<keyword evidence="2" id="KW-1185">Reference proteome</keyword>
<accession>A0AAD7DHC3</accession>
<name>A0AAD7DHC3_MYCRO</name>
<comment type="caution">
    <text evidence="1">The sequence shown here is derived from an EMBL/GenBank/DDBJ whole genome shotgun (WGS) entry which is preliminary data.</text>
</comment>
<dbReference type="Proteomes" id="UP001221757">
    <property type="component" value="Unassembled WGS sequence"/>
</dbReference>